<feature type="compositionally biased region" description="Basic and acidic residues" evidence="1">
    <location>
        <begin position="26"/>
        <end position="39"/>
    </location>
</feature>
<dbReference type="InterPro" id="IPR001677">
    <property type="entry name" value="TbpB_B_D"/>
</dbReference>
<dbReference type="RefSeq" id="WP_232008306.1">
    <property type="nucleotide sequence ID" value="NZ_CAUQZP010000009.1"/>
</dbReference>
<evidence type="ECO:0000313" key="4">
    <source>
        <dbReference type="Proteomes" id="UP000190837"/>
    </source>
</evidence>
<dbReference type="EMBL" id="FKLO01000049">
    <property type="protein sequence ID" value="SAM65675.1"/>
    <property type="molecule type" value="Genomic_DNA"/>
</dbReference>
<sequence>MTDGRFFGNRGEEISGTYGKDSSMPNEKEFIGAFGAKER</sequence>
<name>A0A1C3H4Q4_9GAMM</name>
<feature type="domain" description="Transferrin-binding protein B C-lobe/N-lobe beta-barrel" evidence="2">
    <location>
        <begin position="2"/>
        <end position="37"/>
    </location>
</feature>
<feature type="region of interest" description="Disordered" evidence="1">
    <location>
        <begin position="1"/>
        <end position="39"/>
    </location>
</feature>
<organism evidence="3 4">
    <name type="scientific">Cardiobacterium hominis</name>
    <dbReference type="NCBI Taxonomy" id="2718"/>
    <lineage>
        <taxon>Bacteria</taxon>
        <taxon>Pseudomonadati</taxon>
        <taxon>Pseudomonadota</taxon>
        <taxon>Gammaproteobacteria</taxon>
        <taxon>Cardiobacteriales</taxon>
        <taxon>Cardiobacteriaceae</taxon>
        <taxon>Cardiobacterium</taxon>
    </lineage>
</organism>
<gene>
    <name evidence="3" type="ORF">CHUV0807_1388</name>
</gene>
<dbReference type="Proteomes" id="UP000190837">
    <property type="component" value="Unassembled WGS sequence"/>
</dbReference>
<dbReference type="GeneID" id="84790851"/>
<evidence type="ECO:0000259" key="2">
    <source>
        <dbReference type="Pfam" id="PF01298"/>
    </source>
</evidence>
<evidence type="ECO:0000313" key="3">
    <source>
        <dbReference type="EMBL" id="SAM65675.1"/>
    </source>
</evidence>
<protein>
    <recommendedName>
        <fullName evidence="2">Transferrin-binding protein B C-lobe/N-lobe beta-barrel domain-containing protein</fullName>
    </recommendedName>
</protein>
<dbReference type="AlphaFoldDB" id="A0A1C3H4Q4"/>
<dbReference type="Gene3D" id="2.40.160.90">
    <property type="match status" value="1"/>
</dbReference>
<accession>A0A1C3H4Q4</accession>
<dbReference type="Pfam" id="PF01298">
    <property type="entry name" value="TbpB_B_D"/>
    <property type="match status" value="1"/>
</dbReference>
<proteinExistence type="predicted"/>
<evidence type="ECO:0000256" key="1">
    <source>
        <dbReference type="SAM" id="MobiDB-lite"/>
    </source>
</evidence>
<reference evidence="4" key="1">
    <citation type="submission" date="2016-04" db="EMBL/GenBank/DDBJ databases">
        <authorList>
            <person name="Tagini F."/>
        </authorList>
    </citation>
    <scope>NUCLEOTIDE SEQUENCE [LARGE SCALE GENOMIC DNA]</scope>
    <source>
        <strain evidence="4">CHUV0807</strain>
    </source>
</reference>